<evidence type="ECO:0000313" key="1">
    <source>
        <dbReference type="EMBL" id="KAH7933651.1"/>
    </source>
</evidence>
<gene>
    <name evidence="1" type="ORF">HPB49_014884</name>
</gene>
<protein>
    <submittedName>
        <fullName evidence="1">Uncharacterized protein</fullName>
    </submittedName>
</protein>
<accession>A0ACB8C4C0</accession>
<dbReference type="EMBL" id="CM023478">
    <property type="protein sequence ID" value="KAH7933651.1"/>
    <property type="molecule type" value="Genomic_DNA"/>
</dbReference>
<reference evidence="1" key="1">
    <citation type="submission" date="2020-05" db="EMBL/GenBank/DDBJ databases">
        <title>Large-scale comparative analyses of tick genomes elucidate their genetic diversity and vector capacities.</title>
        <authorList>
            <person name="Jia N."/>
            <person name="Wang J."/>
            <person name="Shi W."/>
            <person name="Du L."/>
            <person name="Sun Y."/>
            <person name="Zhan W."/>
            <person name="Jiang J."/>
            <person name="Wang Q."/>
            <person name="Zhang B."/>
            <person name="Ji P."/>
            <person name="Sakyi L.B."/>
            <person name="Cui X."/>
            <person name="Yuan T."/>
            <person name="Jiang B."/>
            <person name="Yang W."/>
            <person name="Lam T.T.-Y."/>
            <person name="Chang Q."/>
            <person name="Ding S."/>
            <person name="Wang X."/>
            <person name="Zhu J."/>
            <person name="Ruan X."/>
            <person name="Zhao L."/>
            <person name="Wei J."/>
            <person name="Que T."/>
            <person name="Du C."/>
            <person name="Cheng J."/>
            <person name="Dai P."/>
            <person name="Han X."/>
            <person name="Huang E."/>
            <person name="Gao Y."/>
            <person name="Liu J."/>
            <person name="Shao H."/>
            <person name="Ye R."/>
            <person name="Li L."/>
            <person name="Wei W."/>
            <person name="Wang X."/>
            <person name="Wang C."/>
            <person name="Yang T."/>
            <person name="Huo Q."/>
            <person name="Li W."/>
            <person name="Guo W."/>
            <person name="Chen H."/>
            <person name="Zhou L."/>
            <person name="Ni X."/>
            <person name="Tian J."/>
            <person name="Zhou Y."/>
            <person name="Sheng Y."/>
            <person name="Liu T."/>
            <person name="Pan Y."/>
            <person name="Xia L."/>
            <person name="Li J."/>
            <person name="Zhao F."/>
            <person name="Cao W."/>
        </authorList>
    </citation>
    <scope>NUCLEOTIDE SEQUENCE</scope>
    <source>
        <strain evidence="1">Dsil-2018</strain>
    </source>
</reference>
<organism evidence="1 2">
    <name type="scientific">Dermacentor silvarum</name>
    <name type="common">Tick</name>
    <dbReference type="NCBI Taxonomy" id="543639"/>
    <lineage>
        <taxon>Eukaryota</taxon>
        <taxon>Metazoa</taxon>
        <taxon>Ecdysozoa</taxon>
        <taxon>Arthropoda</taxon>
        <taxon>Chelicerata</taxon>
        <taxon>Arachnida</taxon>
        <taxon>Acari</taxon>
        <taxon>Parasitiformes</taxon>
        <taxon>Ixodida</taxon>
        <taxon>Ixodoidea</taxon>
        <taxon>Ixodidae</taxon>
        <taxon>Rhipicephalinae</taxon>
        <taxon>Dermacentor</taxon>
    </lineage>
</organism>
<comment type="caution">
    <text evidence="1">The sequence shown here is derived from an EMBL/GenBank/DDBJ whole genome shotgun (WGS) entry which is preliminary data.</text>
</comment>
<keyword evidence="2" id="KW-1185">Reference proteome</keyword>
<name>A0ACB8C4C0_DERSI</name>
<evidence type="ECO:0000313" key="2">
    <source>
        <dbReference type="Proteomes" id="UP000821865"/>
    </source>
</evidence>
<sequence length="560" mass="63396">MSDPGSPTPTQSGRLKTFFESFHVVNSYHRFLGYSFLTNQLGGPDDNAACHDDVVCKRRSPYAFYAVASWIVLITVFAYDSYEVLKMFDDSESIEKAVTLAYSTRTLIIQLFNFCAMIERAPRLARLANSFGDLERRLPIPPSSSLKTSAFLIVVLNVTLAIVLFVSIVPLLFLFAEYTQEMLAWNVFYGVVVLFHGQTACMITYTWIAFYSKTLASYIHAINEELRDMQAVLEETKQVVRETLDVDDLHRLFYEVMEVFWKYQNAFGLSLFVVVPLNLLVAAPWTYFVIKQLHRPEVSLINALGCVALCAQMIQAFRHTCIHQEFRFSALGFFKVGPPLVVSCQTSRHLLLKERSRSRSDLGALRVMREQVSHVVLLVTFAWLGSAVAGPIEKPENGDKIGKQTMSDPQTWIRCQKHLPEHPSDIEEYLPRLSRCMLKSTGWVRSNGNMNLSKYLQYLSLLGLDNETMDSTREAHKGCISKADKLYVECIFRHFTKVCGANFQGAVKEGYIVGITQLSFMPRMGPLEVVDDVDGDDVVETPPGEERVPRPINETAPIEP</sequence>
<dbReference type="Proteomes" id="UP000821865">
    <property type="component" value="Chromosome 9"/>
</dbReference>
<proteinExistence type="predicted"/>